<dbReference type="AlphaFoldDB" id="A0AAD3R499"/>
<comment type="caution">
    <text evidence="2">The sequence shown here is derived from an EMBL/GenBank/DDBJ whole genome shotgun (WGS) entry which is preliminary data.</text>
</comment>
<evidence type="ECO:0000256" key="1">
    <source>
        <dbReference type="SAM" id="Coils"/>
    </source>
</evidence>
<reference evidence="2" key="1">
    <citation type="submission" date="2022-08" db="EMBL/GenBank/DDBJ databases">
        <title>Genome sequencing of akame (Lates japonicus).</title>
        <authorList>
            <person name="Hashiguchi Y."/>
            <person name="Takahashi H."/>
        </authorList>
    </citation>
    <scope>NUCLEOTIDE SEQUENCE</scope>
    <source>
        <strain evidence="2">Kochi</strain>
    </source>
</reference>
<protein>
    <submittedName>
        <fullName evidence="2">Myosin-4-like protein</fullName>
    </submittedName>
</protein>
<keyword evidence="1" id="KW-0175">Coiled coil</keyword>
<feature type="coiled-coil region" evidence="1">
    <location>
        <begin position="67"/>
        <end position="133"/>
    </location>
</feature>
<evidence type="ECO:0000313" key="3">
    <source>
        <dbReference type="Proteomes" id="UP001279410"/>
    </source>
</evidence>
<accession>A0AAD3R499</accession>
<evidence type="ECO:0000313" key="2">
    <source>
        <dbReference type="EMBL" id="GLD54963.1"/>
    </source>
</evidence>
<gene>
    <name evidence="2" type="ORF">AKAME5_000751700</name>
</gene>
<sequence>MESVKENQLRNQNNISIRGVLQTEVETFPPSVQQLFQLDLSANTSQDMKSGEQSILQIPELQFYQLLDEKEQKIYFLQREKQALNNKVERLRTELAGVKEEKMGKETTFSLKIKELEEALNNETKCRVEMEASLARRLRKWPRTLAEKQRNHQPQARKLTQVQEDLGCLCAQWEEEKTFRLRKRRDQYLMQKINRPKRS</sequence>
<name>A0AAD3R499_LATJO</name>
<dbReference type="EMBL" id="BRZM01000020">
    <property type="protein sequence ID" value="GLD54963.1"/>
    <property type="molecule type" value="Genomic_DNA"/>
</dbReference>
<organism evidence="2 3">
    <name type="scientific">Lates japonicus</name>
    <name type="common">Japanese lates</name>
    <dbReference type="NCBI Taxonomy" id="270547"/>
    <lineage>
        <taxon>Eukaryota</taxon>
        <taxon>Metazoa</taxon>
        <taxon>Chordata</taxon>
        <taxon>Craniata</taxon>
        <taxon>Vertebrata</taxon>
        <taxon>Euteleostomi</taxon>
        <taxon>Actinopterygii</taxon>
        <taxon>Neopterygii</taxon>
        <taxon>Teleostei</taxon>
        <taxon>Neoteleostei</taxon>
        <taxon>Acanthomorphata</taxon>
        <taxon>Carangaria</taxon>
        <taxon>Carangaria incertae sedis</taxon>
        <taxon>Centropomidae</taxon>
        <taxon>Lates</taxon>
    </lineage>
</organism>
<proteinExistence type="predicted"/>
<dbReference type="Proteomes" id="UP001279410">
    <property type="component" value="Unassembled WGS sequence"/>
</dbReference>
<keyword evidence="3" id="KW-1185">Reference proteome</keyword>